<dbReference type="EMBL" id="JAPTHD010000005">
    <property type="protein sequence ID" value="MDV5824711.1"/>
    <property type="molecule type" value="Genomic_DNA"/>
</dbReference>
<proteinExistence type="predicted"/>
<feature type="region of interest" description="Disordered" evidence="1">
    <location>
        <begin position="42"/>
        <end position="82"/>
    </location>
</feature>
<gene>
    <name evidence="2" type="ORF">O0R41_13990</name>
</gene>
<name>A0ABU3ZYW0_9SPHN</name>
<dbReference type="RefSeq" id="WP_317517370.1">
    <property type="nucleotide sequence ID" value="NZ_JAPTHD010000005.1"/>
</dbReference>
<protein>
    <submittedName>
        <fullName evidence="2">Membrane-like protein</fullName>
    </submittedName>
</protein>
<evidence type="ECO:0000313" key="3">
    <source>
        <dbReference type="Proteomes" id="UP001185984"/>
    </source>
</evidence>
<reference evidence="3" key="1">
    <citation type="journal article" date="2022" name="J Environ Chem Eng">
        <title>Biodegradation of petroleum oil using a constructed nonpathogenic and heavy metal-tolerant bacterial consortium isolated from marine sponges.</title>
        <authorList>
            <person name="Dechsakulwatana C."/>
            <person name="Rungsihiranrut A."/>
            <person name="Muangchinda C."/>
            <person name="Ningthoujam R."/>
            <person name="Klankeo P."/>
            <person name="Pinyakong O."/>
        </authorList>
    </citation>
    <scope>NUCLEOTIDE SEQUENCE [LARGE SCALE GENOMIC DNA]</scope>
    <source>
        <strain evidence="3">MO2-4</strain>
    </source>
</reference>
<keyword evidence="3" id="KW-1185">Reference proteome</keyword>
<organism evidence="2 3">
    <name type="scientific">Sphingobium naphthae</name>
    <dbReference type="NCBI Taxonomy" id="1886786"/>
    <lineage>
        <taxon>Bacteria</taxon>
        <taxon>Pseudomonadati</taxon>
        <taxon>Pseudomonadota</taxon>
        <taxon>Alphaproteobacteria</taxon>
        <taxon>Sphingomonadales</taxon>
        <taxon>Sphingomonadaceae</taxon>
        <taxon>Sphingobium</taxon>
    </lineage>
</organism>
<feature type="compositionally biased region" description="Basic and acidic residues" evidence="1">
    <location>
        <begin position="44"/>
        <end position="54"/>
    </location>
</feature>
<dbReference type="Proteomes" id="UP001185984">
    <property type="component" value="Unassembled WGS sequence"/>
</dbReference>
<sequence length="174" mass="18340">MRWAWIALMLALPAGCGEDPPPAVVNQAGADRPAEAVVTPIADEAAKADSESDRSAPVVPPAKPLVSRETSPPPPEPPAYRAIGTEPFWAVTVRGDTATLERPDKAAVRYQVREEADAAALRFLGEGFSMTVSDGPCSDGMSDAIWSDRVQIAFGEGVLKGCGGARDEGRDFGY</sequence>
<evidence type="ECO:0000313" key="2">
    <source>
        <dbReference type="EMBL" id="MDV5824711.1"/>
    </source>
</evidence>
<evidence type="ECO:0000256" key="1">
    <source>
        <dbReference type="SAM" id="MobiDB-lite"/>
    </source>
</evidence>
<comment type="caution">
    <text evidence="2">The sequence shown here is derived from an EMBL/GenBank/DDBJ whole genome shotgun (WGS) entry which is preliminary data.</text>
</comment>
<accession>A0ABU3ZYW0</accession>